<evidence type="ECO:0000313" key="11">
    <source>
        <dbReference type="EMBL" id="MBG6084648.1"/>
    </source>
</evidence>
<dbReference type="PANTHER" id="PTHR10395:SF7">
    <property type="entry name" value="5-HYDROXYISOURATE HYDROLASE"/>
    <property type="match status" value="1"/>
</dbReference>
<evidence type="ECO:0000256" key="4">
    <source>
        <dbReference type="ARBA" id="ARBA00011881"/>
    </source>
</evidence>
<dbReference type="InterPro" id="IPR014306">
    <property type="entry name" value="Hydroxyisourate_hydrolase"/>
</dbReference>
<dbReference type="GO" id="GO:0033971">
    <property type="term" value="F:hydroxyisourate hydrolase activity"/>
    <property type="evidence" value="ECO:0007669"/>
    <property type="project" value="UniProtKB-EC"/>
</dbReference>
<dbReference type="RefSeq" id="WP_196835930.1">
    <property type="nucleotide sequence ID" value="NZ_JADOTZ010000001.1"/>
</dbReference>
<dbReference type="Pfam" id="PF00576">
    <property type="entry name" value="Transthyretin"/>
    <property type="match status" value="1"/>
</dbReference>
<organism evidence="11 12">
    <name type="scientific">Zhihengliuella flava</name>
    <dbReference type="NCBI Taxonomy" id="1285193"/>
    <lineage>
        <taxon>Bacteria</taxon>
        <taxon>Bacillati</taxon>
        <taxon>Actinomycetota</taxon>
        <taxon>Actinomycetes</taxon>
        <taxon>Micrococcales</taxon>
        <taxon>Micrococcaceae</taxon>
        <taxon>Zhihengliuella</taxon>
    </lineage>
</organism>
<evidence type="ECO:0000313" key="12">
    <source>
        <dbReference type="Proteomes" id="UP000625033"/>
    </source>
</evidence>
<dbReference type="PANTHER" id="PTHR10395">
    <property type="entry name" value="URICASE AND TRANSTHYRETIN-RELATED"/>
    <property type="match status" value="1"/>
</dbReference>
<feature type="region of interest" description="Disordered" evidence="9">
    <location>
        <begin position="1"/>
        <end position="56"/>
    </location>
</feature>
<sequence>MSHTDGDRSHITTHVLDTGTGRPASGVRATLERRSASGWQEVASGTTDGDGRISQLGPASVEAGTYRITFDTGAYFGTSGTETFFPEVVLSFVVADVEQHYHVPLLISPFAYSSYRGS</sequence>
<dbReference type="PRINTS" id="PR00189">
    <property type="entry name" value="TRNSTHYRETIN"/>
</dbReference>
<feature type="domain" description="Transthyretin/hydroxyisourate hydrolase" evidence="10">
    <location>
        <begin position="6"/>
        <end position="118"/>
    </location>
</feature>
<dbReference type="NCBIfam" id="TIGR02962">
    <property type="entry name" value="hdxy_isourate"/>
    <property type="match status" value="1"/>
</dbReference>
<comment type="function">
    <text evidence="2">Catalyzes the hydrolysis of 5-hydroxyisourate (HIU) to 2-oxo-4-hydroxy-4-carboxy-5-ureidoimidazoline (OHCU).</text>
</comment>
<dbReference type="InterPro" id="IPR036817">
    <property type="entry name" value="Transthyretin/HIU_hydrolase_sf"/>
</dbReference>
<evidence type="ECO:0000256" key="6">
    <source>
        <dbReference type="ARBA" id="ARBA00022801"/>
    </source>
</evidence>
<keyword evidence="5 8" id="KW-0659">Purine metabolism</keyword>
<evidence type="ECO:0000256" key="1">
    <source>
        <dbReference type="ARBA" id="ARBA00001043"/>
    </source>
</evidence>
<dbReference type="Gene3D" id="2.60.40.180">
    <property type="entry name" value="Transthyretin/hydroxyisourate hydrolase domain"/>
    <property type="match status" value="1"/>
</dbReference>
<evidence type="ECO:0000256" key="3">
    <source>
        <dbReference type="ARBA" id="ARBA00009850"/>
    </source>
</evidence>
<evidence type="ECO:0000256" key="5">
    <source>
        <dbReference type="ARBA" id="ARBA00022631"/>
    </source>
</evidence>
<name>A0A931GER0_9MICC</name>
<dbReference type="AlphaFoldDB" id="A0A931GER0"/>
<proteinExistence type="inferred from homology"/>
<feature type="compositionally biased region" description="Basic and acidic residues" evidence="9">
    <location>
        <begin position="1"/>
        <end position="10"/>
    </location>
</feature>
<feature type="binding site" evidence="7">
    <location>
        <position position="115"/>
    </location>
    <ligand>
        <name>substrate</name>
    </ligand>
</feature>
<dbReference type="SMART" id="SM00095">
    <property type="entry name" value="TR_THY"/>
    <property type="match status" value="1"/>
</dbReference>
<gene>
    <name evidence="11" type="ORF">IW252_001415</name>
</gene>
<feature type="binding site" evidence="7">
    <location>
        <position position="14"/>
    </location>
    <ligand>
        <name>substrate</name>
    </ligand>
</feature>
<protein>
    <recommendedName>
        <fullName evidence="8">5-hydroxyisourate hydrolase</fullName>
        <shortName evidence="8">HIU hydrolase</shortName>
        <shortName evidence="8">HIUHase</shortName>
        <ecNumber evidence="8">3.5.2.17</ecNumber>
    </recommendedName>
</protein>
<dbReference type="SUPFAM" id="SSF49472">
    <property type="entry name" value="Transthyretin (synonym: prealbumin)"/>
    <property type="match status" value="1"/>
</dbReference>
<dbReference type="EMBL" id="JADOTZ010000001">
    <property type="protein sequence ID" value="MBG6084648.1"/>
    <property type="molecule type" value="Genomic_DNA"/>
</dbReference>
<evidence type="ECO:0000256" key="2">
    <source>
        <dbReference type="ARBA" id="ARBA00002704"/>
    </source>
</evidence>
<dbReference type="Proteomes" id="UP000625033">
    <property type="component" value="Unassembled WGS sequence"/>
</dbReference>
<dbReference type="CDD" id="cd05822">
    <property type="entry name" value="TLP_HIUase"/>
    <property type="match status" value="1"/>
</dbReference>
<reference evidence="11" key="1">
    <citation type="submission" date="2020-11" db="EMBL/GenBank/DDBJ databases">
        <title>Sequencing the genomes of 1000 actinobacteria strains.</title>
        <authorList>
            <person name="Klenk H.-P."/>
        </authorList>
    </citation>
    <scope>NUCLEOTIDE SEQUENCE</scope>
    <source>
        <strain evidence="11">DSM 26152</strain>
    </source>
</reference>
<evidence type="ECO:0000256" key="8">
    <source>
        <dbReference type="RuleBase" id="RU361270"/>
    </source>
</evidence>
<keyword evidence="12" id="KW-1185">Reference proteome</keyword>
<evidence type="ECO:0000256" key="9">
    <source>
        <dbReference type="SAM" id="MobiDB-lite"/>
    </source>
</evidence>
<feature type="binding site" evidence="7">
    <location>
        <position position="52"/>
    </location>
    <ligand>
        <name>substrate</name>
    </ligand>
</feature>
<comment type="similarity">
    <text evidence="3 8">Belongs to the transthyretin family. 5-hydroxyisourate hydrolase subfamily.</text>
</comment>
<evidence type="ECO:0000259" key="10">
    <source>
        <dbReference type="SMART" id="SM00095"/>
    </source>
</evidence>
<comment type="caution">
    <text evidence="11">The sequence shown here is derived from an EMBL/GenBank/DDBJ whole genome shotgun (WGS) entry which is preliminary data.</text>
</comment>
<accession>A0A931GER0</accession>
<dbReference type="InterPro" id="IPR023416">
    <property type="entry name" value="Transthyretin/HIU_hydrolase_d"/>
</dbReference>
<dbReference type="InterPro" id="IPR000895">
    <property type="entry name" value="Transthyretin/HIU_hydrolase"/>
</dbReference>
<keyword evidence="6 8" id="KW-0378">Hydrolase</keyword>
<comment type="catalytic activity">
    <reaction evidence="1 8">
        <text>5-hydroxyisourate + H2O = 5-hydroxy-2-oxo-4-ureido-2,5-dihydro-1H-imidazole-5-carboxylate + H(+)</text>
        <dbReference type="Rhea" id="RHEA:23736"/>
        <dbReference type="ChEBI" id="CHEBI:15377"/>
        <dbReference type="ChEBI" id="CHEBI:15378"/>
        <dbReference type="ChEBI" id="CHEBI:18072"/>
        <dbReference type="ChEBI" id="CHEBI:58639"/>
        <dbReference type="EC" id="3.5.2.17"/>
    </reaction>
</comment>
<evidence type="ECO:0000256" key="7">
    <source>
        <dbReference type="PIRSR" id="PIRSR600895-51"/>
    </source>
</evidence>
<comment type="subunit">
    <text evidence="4 8">Homotetramer.</text>
</comment>
<dbReference type="GO" id="GO:0006144">
    <property type="term" value="P:purine nucleobase metabolic process"/>
    <property type="evidence" value="ECO:0007669"/>
    <property type="project" value="UniProtKB-KW"/>
</dbReference>
<dbReference type="EC" id="3.5.2.17" evidence="8"/>